<dbReference type="EMBL" id="FUWH01000010">
    <property type="protein sequence ID" value="SKA10803.1"/>
    <property type="molecule type" value="Genomic_DNA"/>
</dbReference>
<evidence type="ECO:0000313" key="3">
    <source>
        <dbReference type="Proteomes" id="UP000190888"/>
    </source>
</evidence>
<feature type="repeat" description="TPR" evidence="1">
    <location>
        <begin position="158"/>
        <end position="191"/>
    </location>
</feature>
<organism evidence="2 3">
    <name type="scientific">Sediminibacterium ginsengisoli</name>
    <dbReference type="NCBI Taxonomy" id="413434"/>
    <lineage>
        <taxon>Bacteria</taxon>
        <taxon>Pseudomonadati</taxon>
        <taxon>Bacteroidota</taxon>
        <taxon>Chitinophagia</taxon>
        <taxon>Chitinophagales</taxon>
        <taxon>Chitinophagaceae</taxon>
        <taxon>Sediminibacterium</taxon>
    </lineage>
</organism>
<dbReference type="AlphaFoldDB" id="A0A1T4R4D4"/>
<evidence type="ECO:0000313" key="2">
    <source>
        <dbReference type="EMBL" id="SKA10803.1"/>
    </source>
</evidence>
<dbReference type="InterPro" id="IPR019734">
    <property type="entry name" value="TPR_rpt"/>
</dbReference>
<dbReference type="Pfam" id="PF13414">
    <property type="entry name" value="TPR_11"/>
    <property type="match status" value="1"/>
</dbReference>
<dbReference type="Pfam" id="PF13432">
    <property type="entry name" value="TPR_16"/>
    <property type="match status" value="1"/>
</dbReference>
<dbReference type="InterPro" id="IPR011990">
    <property type="entry name" value="TPR-like_helical_dom_sf"/>
</dbReference>
<dbReference type="PANTHER" id="PTHR12558">
    <property type="entry name" value="CELL DIVISION CYCLE 16,23,27"/>
    <property type="match status" value="1"/>
</dbReference>
<keyword evidence="3" id="KW-1185">Reference proteome</keyword>
<dbReference type="PANTHER" id="PTHR12558:SF13">
    <property type="entry name" value="CELL DIVISION CYCLE PROTEIN 27 HOMOLOG"/>
    <property type="match status" value="1"/>
</dbReference>
<dbReference type="Gene3D" id="1.25.40.10">
    <property type="entry name" value="Tetratricopeptide repeat domain"/>
    <property type="match status" value="3"/>
</dbReference>
<dbReference type="Pfam" id="PF14559">
    <property type="entry name" value="TPR_19"/>
    <property type="match status" value="1"/>
</dbReference>
<dbReference type="Proteomes" id="UP000190888">
    <property type="component" value="Unassembled WGS sequence"/>
</dbReference>
<dbReference type="Pfam" id="PF13181">
    <property type="entry name" value="TPR_8"/>
    <property type="match status" value="1"/>
</dbReference>
<accession>A0A1T4R4D4</accession>
<gene>
    <name evidence="2" type="ORF">SAMN04488132_110120</name>
</gene>
<name>A0A1T4R4D4_9BACT</name>
<dbReference type="OrthoDB" id="638548at2"/>
<reference evidence="2 3" key="1">
    <citation type="submission" date="2017-02" db="EMBL/GenBank/DDBJ databases">
        <authorList>
            <person name="Peterson S.W."/>
        </authorList>
    </citation>
    <scope>NUCLEOTIDE SEQUENCE [LARGE SCALE GENOMIC DNA]</scope>
    <source>
        <strain evidence="2 3">DSM 22335</strain>
    </source>
</reference>
<dbReference type="STRING" id="413434.SAMN04488132_110120"/>
<keyword evidence="1" id="KW-0802">TPR repeat</keyword>
<protein>
    <submittedName>
        <fullName evidence="2">Tetratricopeptide repeat-containing protein</fullName>
    </submittedName>
</protein>
<dbReference type="PROSITE" id="PS50005">
    <property type="entry name" value="TPR"/>
    <property type="match status" value="2"/>
</dbReference>
<sequence>MKRSILMTVLAVTAITGLTKAQLPEAKKLFSYERYNSAAANLRQTLEQTPNNAEAWFWLSRTQLAKDSLQAAKESFGRIPQEIKNDPYILVTQGALQLQEGDSTAAAASFAAAIGNGRKKNPAIQEAVGRAILDAPKGNLQEAINILQTAAEKDKKNPEVFIAIGDAYRKLYNGSEAARAYQAAIDVDASSAAAYYKLGKIYQTQNNADVFVEYYNKALAADANFAPVYYQLYFYNYFRDVNKANEYLQQYIAKTDADIKNEYLLTDLYYVSQKFNEAIAAANHVIATEGNAVKPRIYKLQAYSYEGLGNYTDAEASLKKYFSAENDTNYVAKDFDLMGKIAEKSNRPEEAVTWYEKAYNMEKDSAMKIDYTKKMYAFYKAQKDYSKQAYWIGQQYALHAPMSNVDLFNWGVAYYNAKDYDMADSVFTMYSDKYPEQTYGYYWRARSNAAIDTAMTEGLAIPHYEHLIDVAEKDTANANNKKWLIEAYGYLAAYKVNQEKLYKDALDYYDRILTLDPGNNDAEKYKTILEKMINAPKDNN</sequence>
<dbReference type="SMART" id="SM00028">
    <property type="entry name" value="TPR"/>
    <property type="match status" value="7"/>
</dbReference>
<feature type="repeat" description="TPR" evidence="1">
    <location>
        <begin position="192"/>
        <end position="225"/>
    </location>
</feature>
<dbReference type="SUPFAM" id="SSF48452">
    <property type="entry name" value="TPR-like"/>
    <property type="match status" value="3"/>
</dbReference>
<proteinExistence type="predicted"/>
<dbReference type="RefSeq" id="WP_078832362.1">
    <property type="nucleotide sequence ID" value="NZ_FUWH01000010.1"/>
</dbReference>
<evidence type="ECO:0000256" key="1">
    <source>
        <dbReference type="PROSITE-ProRule" id="PRU00339"/>
    </source>
</evidence>